<keyword evidence="2" id="KW-1185">Reference proteome</keyword>
<dbReference type="Proteomes" id="UP001240150">
    <property type="component" value="Chromosome"/>
</dbReference>
<sequence>MSLFLHFDHALTSIFGLKWLLVVLTGCSVRGSTLGGMSGGRLLPVAKGSARKPKPGPGRFSGCDGVLPKGASKAPGFCSEACRARQWR</sequence>
<evidence type="ECO:0000313" key="2">
    <source>
        <dbReference type="Proteomes" id="UP001240150"/>
    </source>
</evidence>
<reference evidence="1 2" key="1">
    <citation type="submission" date="2023-06" db="EMBL/GenBank/DDBJ databases">
        <authorList>
            <person name="Yushchuk O."/>
            <person name="Binda E."/>
            <person name="Ruckert-Reed C."/>
            <person name="Fedorenko V."/>
            <person name="Kalinowski J."/>
            <person name="Marinelli F."/>
        </authorList>
    </citation>
    <scope>NUCLEOTIDE SEQUENCE [LARGE SCALE GENOMIC DNA]</scope>
    <source>
        <strain evidence="1 2">NRRL 3884</strain>
    </source>
</reference>
<dbReference type="EMBL" id="CP126980">
    <property type="protein sequence ID" value="WIN00325.1"/>
    <property type="molecule type" value="Genomic_DNA"/>
</dbReference>
<evidence type="ECO:0008006" key="3">
    <source>
        <dbReference type="Google" id="ProtNLM"/>
    </source>
</evidence>
<gene>
    <name evidence="1" type="ORF">ACTOB_004024</name>
</gene>
<accession>A0ABY8WQY1</accession>
<dbReference type="RefSeq" id="WP_284921842.1">
    <property type="nucleotide sequence ID" value="NZ_CP126980.1"/>
</dbReference>
<proteinExistence type="predicted"/>
<name>A0ABY8WQY1_9ACTN</name>
<evidence type="ECO:0000313" key="1">
    <source>
        <dbReference type="EMBL" id="WIN00325.1"/>
    </source>
</evidence>
<organism evidence="1 2">
    <name type="scientific">Actinoplanes oblitus</name>
    <dbReference type="NCBI Taxonomy" id="3040509"/>
    <lineage>
        <taxon>Bacteria</taxon>
        <taxon>Bacillati</taxon>
        <taxon>Actinomycetota</taxon>
        <taxon>Actinomycetes</taxon>
        <taxon>Micromonosporales</taxon>
        <taxon>Micromonosporaceae</taxon>
        <taxon>Actinoplanes</taxon>
    </lineage>
</organism>
<protein>
    <recommendedName>
        <fullName evidence="3">FLZ-type domain-containing protein</fullName>
    </recommendedName>
</protein>